<evidence type="ECO:0000259" key="4">
    <source>
        <dbReference type="SMART" id="SM00990"/>
    </source>
</evidence>
<keyword evidence="3" id="KW-0378">Hydrolase</keyword>
<evidence type="ECO:0000256" key="1">
    <source>
        <dbReference type="ARBA" id="ARBA00001946"/>
    </source>
</evidence>
<dbReference type="InterPro" id="IPR011856">
    <property type="entry name" value="tRNA_endonuc-like_dom_sf"/>
</dbReference>
<dbReference type="Proteomes" id="UP000198650">
    <property type="component" value="Unassembled WGS sequence"/>
</dbReference>
<organism evidence="5 6">
    <name type="scientific">Parageobacillus thermantarcticus</name>
    <dbReference type="NCBI Taxonomy" id="186116"/>
    <lineage>
        <taxon>Bacteria</taxon>
        <taxon>Bacillati</taxon>
        <taxon>Bacillota</taxon>
        <taxon>Bacilli</taxon>
        <taxon>Bacillales</taxon>
        <taxon>Anoxybacillaceae</taxon>
        <taxon>Parageobacillus</taxon>
    </lineage>
</organism>
<dbReference type="InterPro" id="IPR011335">
    <property type="entry name" value="Restrct_endonuc-II-like"/>
</dbReference>
<keyword evidence="2" id="KW-0540">Nuclease</keyword>
<sequence length="110" mass="12460">MSNKLEKHIENQIKRYLDRLGVWYMKVHGSMYQKAGVPDIIACVDGVFVGIEVKRPGGTVSSLQQFNIDEINRSGGYAFVAYSVEDVQRKIAELRHALQLSKRCSEKSKT</sequence>
<dbReference type="SMART" id="SM00990">
    <property type="entry name" value="VRR_NUC"/>
    <property type="match status" value="1"/>
</dbReference>
<dbReference type="InterPro" id="IPR014883">
    <property type="entry name" value="VRR_NUC"/>
</dbReference>
<dbReference type="AlphaFoldDB" id="A0A1I0TGW4"/>
<dbReference type="GO" id="GO:0003676">
    <property type="term" value="F:nucleic acid binding"/>
    <property type="evidence" value="ECO:0007669"/>
    <property type="project" value="InterPro"/>
</dbReference>
<dbReference type="OrthoDB" id="1682640at2"/>
<evidence type="ECO:0000313" key="5">
    <source>
        <dbReference type="EMBL" id="SFA51038.1"/>
    </source>
</evidence>
<dbReference type="Gene3D" id="3.40.1350.10">
    <property type="match status" value="1"/>
</dbReference>
<dbReference type="RefSeq" id="WP_090950230.1">
    <property type="nucleotide sequence ID" value="NZ_FOJS01000028.1"/>
</dbReference>
<protein>
    <submittedName>
        <fullName evidence="5">VRR-NUC domain-containing protein</fullName>
    </submittedName>
</protein>
<accession>A0A1I0TGW4</accession>
<keyword evidence="6" id="KW-1185">Reference proteome</keyword>
<dbReference type="SUPFAM" id="SSF52980">
    <property type="entry name" value="Restriction endonuclease-like"/>
    <property type="match status" value="1"/>
</dbReference>
<evidence type="ECO:0000313" key="6">
    <source>
        <dbReference type="Proteomes" id="UP000198650"/>
    </source>
</evidence>
<proteinExistence type="predicted"/>
<reference evidence="6" key="1">
    <citation type="submission" date="2016-10" db="EMBL/GenBank/DDBJ databases">
        <authorList>
            <person name="Varghese N."/>
            <person name="Submissions S."/>
        </authorList>
    </citation>
    <scope>NUCLEOTIDE SEQUENCE [LARGE SCALE GENOMIC DNA]</scope>
    <source>
        <strain evidence="6">M1</strain>
    </source>
</reference>
<evidence type="ECO:0000256" key="3">
    <source>
        <dbReference type="ARBA" id="ARBA00022801"/>
    </source>
</evidence>
<gene>
    <name evidence="5" type="ORF">SAMN05192569_102846</name>
</gene>
<name>A0A1I0TGW4_9BACL</name>
<comment type="cofactor">
    <cofactor evidence="1">
        <name>Mg(2+)</name>
        <dbReference type="ChEBI" id="CHEBI:18420"/>
    </cofactor>
</comment>
<dbReference type="GO" id="GO:0004518">
    <property type="term" value="F:nuclease activity"/>
    <property type="evidence" value="ECO:0007669"/>
    <property type="project" value="UniProtKB-KW"/>
</dbReference>
<dbReference type="STRING" id="186116.SAMN05192569_102846"/>
<dbReference type="GO" id="GO:0016788">
    <property type="term" value="F:hydrolase activity, acting on ester bonds"/>
    <property type="evidence" value="ECO:0007669"/>
    <property type="project" value="InterPro"/>
</dbReference>
<dbReference type="EMBL" id="FOJS01000028">
    <property type="protein sequence ID" value="SFA51038.1"/>
    <property type="molecule type" value="Genomic_DNA"/>
</dbReference>
<dbReference type="Pfam" id="PF08774">
    <property type="entry name" value="VRR_NUC"/>
    <property type="match status" value="1"/>
</dbReference>
<feature type="domain" description="VRR-NUC" evidence="4">
    <location>
        <begin position="1"/>
        <end position="85"/>
    </location>
</feature>
<evidence type="ECO:0000256" key="2">
    <source>
        <dbReference type="ARBA" id="ARBA00022722"/>
    </source>
</evidence>